<evidence type="ECO:0000256" key="1">
    <source>
        <dbReference type="SAM" id="MobiDB-lite"/>
    </source>
</evidence>
<dbReference type="EMBL" id="BMCS01000001">
    <property type="protein sequence ID" value="GGF08209.1"/>
    <property type="molecule type" value="Genomic_DNA"/>
</dbReference>
<sequence length="64" mass="6943">MSDPSPPPPGDPELCSPGDEATTDARSLLGELGLRVDRDYRVPIRIWETALTIALSGERNSHGR</sequence>
<name>A0ABQ1U0I5_9NOCA</name>
<accession>A0ABQ1U0I5</accession>
<organism evidence="2 3">
    <name type="scientific">Williamsia phyllosphaerae</name>
    <dbReference type="NCBI Taxonomy" id="885042"/>
    <lineage>
        <taxon>Bacteria</taxon>
        <taxon>Bacillati</taxon>
        <taxon>Actinomycetota</taxon>
        <taxon>Actinomycetes</taxon>
        <taxon>Mycobacteriales</taxon>
        <taxon>Nocardiaceae</taxon>
        <taxon>Williamsia</taxon>
    </lineage>
</organism>
<feature type="compositionally biased region" description="Pro residues" evidence="1">
    <location>
        <begin position="1"/>
        <end position="11"/>
    </location>
</feature>
<comment type="caution">
    <text evidence="2">The sequence shown here is derived from an EMBL/GenBank/DDBJ whole genome shotgun (WGS) entry which is preliminary data.</text>
</comment>
<evidence type="ECO:0000313" key="3">
    <source>
        <dbReference type="Proteomes" id="UP000632454"/>
    </source>
</evidence>
<reference evidence="3" key="1">
    <citation type="journal article" date="2019" name="Int. J. Syst. Evol. Microbiol.">
        <title>The Global Catalogue of Microorganisms (GCM) 10K type strain sequencing project: providing services to taxonomists for standard genome sequencing and annotation.</title>
        <authorList>
            <consortium name="The Broad Institute Genomics Platform"/>
            <consortium name="The Broad Institute Genome Sequencing Center for Infectious Disease"/>
            <person name="Wu L."/>
            <person name="Ma J."/>
        </authorList>
    </citation>
    <scope>NUCLEOTIDE SEQUENCE [LARGE SCALE GENOMIC DNA]</scope>
    <source>
        <strain evidence="3">CCM 7855</strain>
    </source>
</reference>
<protein>
    <submittedName>
        <fullName evidence="2">Uncharacterized protein</fullName>
    </submittedName>
</protein>
<proteinExistence type="predicted"/>
<evidence type="ECO:0000313" key="2">
    <source>
        <dbReference type="EMBL" id="GGF08209.1"/>
    </source>
</evidence>
<keyword evidence="3" id="KW-1185">Reference proteome</keyword>
<gene>
    <name evidence="2" type="ORF">GCM10007298_00150</name>
</gene>
<dbReference type="Proteomes" id="UP000632454">
    <property type="component" value="Unassembled WGS sequence"/>
</dbReference>
<feature type="region of interest" description="Disordered" evidence="1">
    <location>
        <begin position="1"/>
        <end position="22"/>
    </location>
</feature>